<feature type="region of interest" description="Disordered" evidence="1">
    <location>
        <begin position="1"/>
        <end position="45"/>
    </location>
</feature>
<proteinExistence type="predicted"/>
<dbReference type="AlphaFoldDB" id="A0A5B0LKH6"/>
<organism evidence="2 3">
    <name type="scientific">Puccinia graminis f. sp. tritici</name>
    <dbReference type="NCBI Taxonomy" id="56615"/>
    <lineage>
        <taxon>Eukaryota</taxon>
        <taxon>Fungi</taxon>
        <taxon>Dikarya</taxon>
        <taxon>Basidiomycota</taxon>
        <taxon>Pucciniomycotina</taxon>
        <taxon>Pucciniomycetes</taxon>
        <taxon>Pucciniales</taxon>
        <taxon>Pucciniaceae</taxon>
        <taxon>Puccinia</taxon>
    </lineage>
</organism>
<dbReference type="Proteomes" id="UP000324748">
    <property type="component" value="Unassembled WGS sequence"/>
</dbReference>
<feature type="compositionally biased region" description="Polar residues" evidence="1">
    <location>
        <begin position="89"/>
        <end position="110"/>
    </location>
</feature>
<evidence type="ECO:0000313" key="2">
    <source>
        <dbReference type="EMBL" id="KAA1064851.1"/>
    </source>
</evidence>
<accession>A0A5B0LKH6</accession>
<name>A0A5B0LKH6_PUCGR</name>
<evidence type="ECO:0000256" key="1">
    <source>
        <dbReference type="SAM" id="MobiDB-lite"/>
    </source>
</evidence>
<comment type="caution">
    <text evidence="2">The sequence shown here is derived from an EMBL/GenBank/DDBJ whole genome shotgun (WGS) entry which is preliminary data.</text>
</comment>
<keyword evidence="3" id="KW-1185">Reference proteome</keyword>
<gene>
    <name evidence="2" type="ORF">PGT21_016580</name>
</gene>
<sequence length="119" mass="13750">MNRPASLPMKGRRKMSNRIAEKSNGRPNAAIQERPRRPSNVPHLLPEDDPVLVWEQQERQSTYQLSIQNATARRRHFEGIHVRTLARPNENNEQQHKQQMNESPRPNRPQQGEGDATGC</sequence>
<dbReference type="EMBL" id="VSWC01000197">
    <property type="protein sequence ID" value="KAA1064851.1"/>
    <property type="molecule type" value="Genomic_DNA"/>
</dbReference>
<evidence type="ECO:0000313" key="3">
    <source>
        <dbReference type="Proteomes" id="UP000324748"/>
    </source>
</evidence>
<reference evidence="2 3" key="1">
    <citation type="submission" date="2019-05" db="EMBL/GenBank/DDBJ databases">
        <title>Emergence of the Ug99 lineage of the wheat stem rust pathogen through somatic hybridization.</title>
        <authorList>
            <person name="Li F."/>
            <person name="Upadhyaya N.M."/>
            <person name="Sperschneider J."/>
            <person name="Matny O."/>
            <person name="Nguyen-Phuc H."/>
            <person name="Mago R."/>
            <person name="Raley C."/>
            <person name="Miller M.E."/>
            <person name="Silverstein K.A.T."/>
            <person name="Henningsen E."/>
            <person name="Hirsch C.D."/>
            <person name="Visser B."/>
            <person name="Pretorius Z.A."/>
            <person name="Steffenson B.J."/>
            <person name="Schwessinger B."/>
            <person name="Dodds P.N."/>
            <person name="Figueroa M."/>
        </authorList>
    </citation>
    <scope>NUCLEOTIDE SEQUENCE [LARGE SCALE GENOMIC DNA]</scope>
    <source>
        <strain evidence="2">21-0</strain>
    </source>
</reference>
<feature type="region of interest" description="Disordered" evidence="1">
    <location>
        <begin position="81"/>
        <end position="119"/>
    </location>
</feature>
<protein>
    <submittedName>
        <fullName evidence="2">Uncharacterized protein</fullName>
    </submittedName>
</protein>